<dbReference type="Gene3D" id="3.40.50.300">
    <property type="entry name" value="P-loop containing nucleotide triphosphate hydrolases"/>
    <property type="match status" value="1"/>
</dbReference>
<dbReference type="AlphaFoldDB" id="T1JGN3"/>
<dbReference type="OMA" id="MSSHREM"/>
<dbReference type="GO" id="GO:0005524">
    <property type="term" value="F:ATP binding"/>
    <property type="evidence" value="ECO:0007669"/>
    <property type="project" value="InterPro"/>
</dbReference>
<dbReference type="PhylomeDB" id="T1JGN3"/>
<evidence type="ECO:0000256" key="5">
    <source>
        <dbReference type="SAM" id="Phobius"/>
    </source>
</evidence>
<dbReference type="GO" id="GO:0005319">
    <property type="term" value="F:lipid transporter activity"/>
    <property type="evidence" value="ECO:0007669"/>
    <property type="project" value="TreeGrafter"/>
</dbReference>
<evidence type="ECO:0000259" key="6">
    <source>
        <dbReference type="Pfam" id="PF00005"/>
    </source>
</evidence>
<name>T1JGN3_STRMM</name>
<protein>
    <submittedName>
        <fullName evidence="8">Uncharacterized protein</fullName>
    </submittedName>
</protein>
<dbReference type="EMBL" id="JH432211">
    <property type="status" value="NOT_ANNOTATED_CDS"/>
    <property type="molecule type" value="Genomic_DNA"/>
</dbReference>
<dbReference type="GO" id="GO:0016020">
    <property type="term" value="C:membrane"/>
    <property type="evidence" value="ECO:0007669"/>
    <property type="project" value="UniProtKB-SubCell"/>
</dbReference>
<sequence length="630" mass="71515">YNLVLKINKNVDVGPITELVKSHIEDAKLLAHSGDKLTYRLPLDSKELFPDMLFDLEKSKSDLLVHNVDIYVTSFESALIDFAEPADYVADDKTLNELHLEQMNDFQIFQLTQQQIRDKWMHVGQQIVGLFYKRWCFVYHRRKLLLPQMIVPVVMITFVVYSNMMAPGLIHAHQLLAITILDSHLVTANSTNDQLVFANSSDPEFTTRIASIQMLLFLKNIFLSILIPLCLSVIACSFIIFPVEERVTQFKKLQLMSGVGRFYFWLVSFVWDFAIYCFCVSFVILILAMEDGVGLLKESSQSATIIAIFLLNGWASIPFAYVLSFMSSNSTASYLNLLNSMLMTNIIFPAVVLFSSLSTFQLISAVGWILSWLFRLFPNFCCAMSLIKITIIALDSCRFIHPDTLSHMCAFAQLPEQVYRCCQEAISKEDEILSSGVVEDMLALAACGVLYLLCVWLHEVDSKDKSLSLLSRVQSWLWFISRETIETDILTIAAYSNRAVHLDRVYRRTAGLELLKSISLSVKCGESVGLLGASRYCKTSLLKMIAGLEQVDQGKITIFDSTFDSNPKKYSSQIGYCPQTSLLMDSFTAREVLFIFCMLKGVIDVELVVEDLIAVFQLEEERHQLITHYE</sequence>
<dbReference type="HOGENOM" id="CLU_434516_0_0_1"/>
<evidence type="ECO:0000259" key="7">
    <source>
        <dbReference type="Pfam" id="PF12698"/>
    </source>
</evidence>
<feature type="transmembrane region" description="Helical" evidence="5">
    <location>
        <begin position="301"/>
        <end position="325"/>
    </location>
</feature>
<evidence type="ECO:0000256" key="2">
    <source>
        <dbReference type="ARBA" id="ARBA00022692"/>
    </source>
</evidence>
<dbReference type="InterPro" id="IPR026082">
    <property type="entry name" value="ABCA"/>
</dbReference>
<dbReference type="InterPro" id="IPR003439">
    <property type="entry name" value="ABC_transporter-like_ATP-bd"/>
</dbReference>
<keyword evidence="9" id="KW-1185">Reference proteome</keyword>
<reference evidence="8" key="2">
    <citation type="submission" date="2015-02" db="UniProtKB">
        <authorList>
            <consortium name="EnsemblMetazoa"/>
        </authorList>
    </citation>
    <scope>IDENTIFICATION</scope>
</reference>
<dbReference type="PANTHER" id="PTHR19229:SF250">
    <property type="entry name" value="ABC TRANSPORTER DOMAIN-CONTAINING PROTEIN-RELATED"/>
    <property type="match status" value="1"/>
</dbReference>
<evidence type="ECO:0000256" key="4">
    <source>
        <dbReference type="ARBA" id="ARBA00023136"/>
    </source>
</evidence>
<dbReference type="GO" id="GO:0140359">
    <property type="term" value="F:ABC-type transporter activity"/>
    <property type="evidence" value="ECO:0007669"/>
    <property type="project" value="InterPro"/>
</dbReference>
<accession>T1JGN3</accession>
<dbReference type="InterPro" id="IPR027417">
    <property type="entry name" value="P-loop_NTPase"/>
</dbReference>
<dbReference type="Pfam" id="PF12698">
    <property type="entry name" value="ABC2_membrane_3"/>
    <property type="match status" value="1"/>
</dbReference>
<evidence type="ECO:0000256" key="3">
    <source>
        <dbReference type="ARBA" id="ARBA00022989"/>
    </source>
</evidence>
<feature type="transmembrane region" description="Helical" evidence="5">
    <location>
        <begin position="346"/>
        <end position="370"/>
    </location>
</feature>
<dbReference type="EnsemblMetazoa" id="SMAR013006-RA">
    <property type="protein sequence ID" value="SMAR013006-PA"/>
    <property type="gene ID" value="SMAR013006"/>
</dbReference>
<dbReference type="SUPFAM" id="SSF52540">
    <property type="entry name" value="P-loop containing nucleoside triphosphate hydrolases"/>
    <property type="match status" value="1"/>
</dbReference>
<dbReference type="STRING" id="126957.T1JGN3"/>
<dbReference type="eggNOG" id="KOG0059">
    <property type="taxonomic scope" value="Eukaryota"/>
</dbReference>
<evidence type="ECO:0000313" key="8">
    <source>
        <dbReference type="EnsemblMetazoa" id="SMAR013006-PA"/>
    </source>
</evidence>
<feature type="domain" description="ABC-2 type transporter transmembrane" evidence="7">
    <location>
        <begin position="218"/>
        <end position="456"/>
    </location>
</feature>
<evidence type="ECO:0000313" key="9">
    <source>
        <dbReference type="Proteomes" id="UP000014500"/>
    </source>
</evidence>
<keyword evidence="2 5" id="KW-0812">Transmembrane</keyword>
<dbReference type="Pfam" id="PF00005">
    <property type="entry name" value="ABC_tran"/>
    <property type="match status" value="1"/>
</dbReference>
<evidence type="ECO:0000256" key="1">
    <source>
        <dbReference type="ARBA" id="ARBA00004141"/>
    </source>
</evidence>
<feature type="transmembrane region" description="Helical" evidence="5">
    <location>
        <begin position="262"/>
        <end position="289"/>
    </location>
</feature>
<reference evidence="9" key="1">
    <citation type="submission" date="2011-05" db="EMBL/GenBank/DDBJ databases">
        <authorList>
            <person name="Richards S.R."/>
            <person name="Qu J."/>
            <person name="Jiang H."/>
            <person name="Jhangiani S.N."/>
            <person name="Agravi P."/>
            <person name="Goodspeed R."/>
            <person name="Gross S."/>
            <person name="Mandapat C."/>
            <person name="Jackson L."/>
            <person name="Mathew T."/>
            <person name="Pu L."/>
            <person name="Thornton R."/>
            <person name="Saada N."/>
            <person name="Wilczek-Boney K.B."/>
            <person name="Lee S."/>
            <person name="Kovar C."/>
            <person name="Wu Y."/>
            <person name="Scherer S.E."/>
            <person name="Worley K.C."/>
            <person name="Muzny D.M."/>
            <person name="Gibbs R."/>
        </authorList>
    </citation>
    <scope>NUCLEOTIDE SEQUENCE</scope>
    <source>
        <strain evidence="9">Brora</strain>
    </source>
</reference>
<feature type="transmembrane region" description="Helical" evidence="5">
    <location>
        <begin position="144"/>
        <end position="161"/>
    </location>
</feature>
<organism evidence="8 9">
    <name type="scientific">Strigamia maritima</name>
    <name type="common">European centipede</name>
    <name type="synonym">Geophilus maritimus</name>
    <dbReference type="NCBI Taxonomy" id="126957"/>
    <lineage>
        <taxon>Eukaryota</taxon>
        <taxon>Metazoa</taxon>
        <taxon>Ecdysozoa</taxon>
        <taxon>Arthropoda</taxon>
        <taxon>Myriapoda</taxon>
        <taxon>Chilopoda</taxon>
        <taxon>Pleurostigmophora</taxon>
        <taxon>Geophilomorpha</taxon>
        <taxon>Linotaeniidae</taxon>
        <taxon>Strigamia</taxon>
    </lineage>
</organism>
<dbReference type="Proteomes" id="UP000014500">
    <property type="component" value="Unassembled WGS sequence"/>
</dbReference>
<keyword evidence="3 5" id="KW-1133">Transmembrane helix</keyword>
<comment type="subcellular location">
    <subcellularLocation>
        <location evidence="1">Membrane</location>
        <topology evidence="1">Multi-pass membrane protein</topology>
    </subcellularLocation>
</comment>
<dbReference type="GO" id="GO:0016887">
    <property type="term" value="F:ATP hydrolysis activity"/>
    <property type="evidence" value="ECO:0007669"/>
    <property type="project" value="InterPro"/>
</dbReference>
<proteinExistence type="predicted"/>
<dbReference type="PANTHER" id="PTHR19229">
    <property type="entry name" value="ATP-BINDING CASSETTE TRANSPORTER SUBFAMILY A ABCA"/>
    <property type="match status" value="1"/>
</dbReference>
<feature type="transmembrane region" description="Helical" evidence="5">
    <location>
        <begin position="221"/>
        <end position="241"/>
    </location>
</feature>
<keyword evidence="4 5" id="KW-0472">Membrane</keyword>
<dbReference type="InterPro" id="IPR013525">
    <property type="entry name" value="ABC2_TM"/>
</dbReference>
<feature type="domain" description="ABC transporter" evidence="6">
    <location>
        <begin position="515"/>
        <end position="624"/>
    </location>
</feature>